<dbReference type="Proteomes" id="UP000094849">
    <property type="component" value="Unassembled WGS sequence"/>
</dbReference>
<accession>A0A1E2UTK4</accession>
<reference evidence="1 2" key="1">
    <citation type="submission" date="2016-03" db="EMBL/GenBank/DDBJ databases">
        <title>Chemosynthetic sulphur-oxidizing symbionts of marine invertebrate animals are capable of nitrogen fixation.</title>
        <authorList>
            <person name="Petersen J.M."/>
            <person name="Kemper A."/>
            <person name="Gruber-Vodicka H."/>
            <person name="Cardini U."/>
            <person name="Geest Mvander."/>
            <person name="Kleiner M."/>
            <person name="Bulgheresi S."/>
            <person name="Fussmann M."/>
            <person name="Herbold C."/>
            <person name="Seah B.K.B."/>
            <person name="Antony C.Paul."/>
            <person name="Liu D."/>
            <person name="Belitz A."/>
            <person name="Weber M."/>
        </authorList>
    </citation>
    <scope>NUCLEOTIDE SEQUENCE [LARGE SCALE GENOMIC DNA]</scope>
    <source>
        <strain evidence="1">G_D</strain>
    </source>
</reference>
<proteinExistence type="predicted"/>
<dbReference type="RefSeq" id="WP_069005980.1">
    <property type="nucleotide sequence ID" value="NZ_LVJX01000011.1"/>
</dbReference>
<evidence type="ECO:0000313" key="2">
    <source>
        <dbReference type="Proteomes" id="UP000094849"/>
    </source>
</evidence>
<dbReference type="EMBL" id="LVJZ01000003">
    <property type="protein sequence ID" value="ODB98011.1"/>
    <property type="molecule type" value="Genomic_DNA"/>
</dbReference>
<protein>
    <recommendedName>
        <fullName evidence="3">Xylose isomerase-like TIM barrel domain-containing protein</fullName>
    </recommendedName>
</protein>
<dbReference type="STRING" id="1818881.A3196_15335"/>
<dbReference type="AlphaFoldDB" id="A0A1E2UTK4"/>
<dbReference type="SUPFAM" id="SSF51658">
    <property type="entry name" value="Xylose isomerase-like"/>
    <property type="match status" value="1"/>
</dbReference>
<comment type="caution">
    <text evidence="1">The sequence shown here is derived from an EMBL/GenBank/DDBJ whole genome shotgun (WGS) entry which is preliminary data.</text>
</comment>
<gene>
    <name evidence="1" type="ORF">A3196_15335</name>
</gene>
<sequence length="287" mass="34042">MKSEIPIRSIGHKIVDRRREEIEPLLVSCRQQHRPIEIGLYFNDPSCHEFIEKRLAEQQLMLNTHLDHRKLSVFSLDEHENVPLLQRQIELSQNWGADYGINHLSAFSLSRREAYQPALMDKLTEQLHLLNSICRKHRFPIYLENTYHDLNFYRQVFNSIIENQFDYLHCCFDFGHAKVWSNQTLSEWLDFLETLKNAGKRLHFHLHTNRGLSDEHLSFIEAEWLDIIKADSFTTPLNSFEAIEQIDSRFADSRKLMEVPTHEAVENLHKVVEEIERIRQSKQLRSA</sequence>
<dbReference type="Gene3D" id="3.20.20.150">
    <property type="entry name" value="Divalent-metal-dependent TIM barrel enzymes"/>
    <property type="match status" value="1"/>
</dbReference>
<evidence type="ECO:0008006" key="3">
    <source>
        <dbReference type="Google" id="ProtNLM"/>
    </source>
</evidence>
<dbReference type="InterPro" id="IPR036237">
    <property type="entry name" value="Xyl_isomerase-like_sf"/>
</dbReference>
<evidence type="ECO:0000313" key="1">
    <source>
        <dbReference type="EMBL" id="ODB98011.1"/>
    </source>
</evidence>
<organism evidence="1 2">
    <name type="scientific">Candidatus Thiodiazotropha endoloripes</name>
    <dbReference type="NCBI Taxonomy" id="1818881"/>
    <lineage>
        <taxon>Bacteria</taxon>
        <taxon>Pseudomonadati</taxon>
        <taxon>Pseudomonadota</taxon>
        <taxon>Gammaproteobacteria</taxon>
        <taxon>Chromatiales</taxon>
        <taxon>Sedimenticolaceae</taxon>
        <taxon>Candidatus Thiodiazotropha</taxon>
    </lineage>
</organism>
<keyword evidence="2" id="KW-1185">Reference proteome</keyword>
<name>A0A1E2UTK4_9GAMM</name>